<evidence type="ECO:0000313" key="3">
    <source>
        <dbReference type="Proteomes" id="UP000663879"/>
    </source>
</evidence>
<gene>
    <name evidence="2" type="ORF">OXX778_LOCUS392</name>
</gene>
<keyword evidence="3" id="KW-1185">Reference proteome</keyword>
<dbReference type="PANTHER" id="PTHR23509">
    <property type="entry name" value="PA-PL1 PHOSPHOLIPASE FAMILY"/>
    <property type="match status" value="1"/>
</dbReference>
<evidence type="ECO:0000313" key="2">
    <source>
        <dbReference type="EMBL" id="CAF0706642.1"/>
    </source>
</evidence>
<dbReference type="PANTHER" id="PTHR23509:SF10">
    <property type="entry name" value="LD21067P"/>
    <property type="match status" value="1"/>
</dbReference>
<dbReference type="InterPro" id="IPR057826">
    <property type="entry name" value="WWE_C20G8.02"/>
</dbReference>
<dbReference type="InterPro" id="IPR004170">
    <property type="entry name" value="WWE_dom"/>
</dbReference>
<accession>A0A813M2L1</accession>
<protein>
    <recommendedName>
        <fullName evidence="1">WWE domain-containing protein</fullName>
    </recommendedName>
</protein>
<evidence type="ECO:0000259" key="1">
    <source>
        <dbReference type="PROSITE" id="PS50918"/>
    </source>
</evidence>
<proteinExistence type="predicted"/>
<comment type="caution">
    <text evidence="2">The sequence shown here is derived from an EMBL/GenBank/DDBJ whole genome shotgun (WGS) entry which is preliminary data.</text>
</comment>
<organism evidence="2 3">
    <name type="scientific">Brachionus calyciflorus</name>
    <dbReference type="NCBI Taxonomy" id="104777"/>
    <lineage>
        <taxon>Eukaryota</taxon>
        <taxon>Metazoa</taxon>
        <taxon>Spiralia</taxon>
        <taxon>Gnathifera</taxon>
        <taxon>Rotifera</taxon>
        <taxon>Eurotatoria</taxon>
        <taxon>Monogononta</taxon>
        <taxon>Pseudotrocha</taxon>
        <taxon>Ploima</taxon>
        <taxon>Brachionidae</taxon>
        <taxon>Brachionus</taxon>
    </lineage>
</organism>
<sequence>MAENFDNLFYLPSSEPSSLPESSTVSDDSIISDAVSNTETQEYKPMSYHWFYSQLEADKLSKSWFPMSYKDSTTIEKLFADNKKEILELRKENLSNDKFIISIKGGRFEVDLVALERRPVYWQNKKKSEVRRCLWFYKENDELKFQPYLEEYSEFLEVGIFDY</sequence>
<name>A0A813M2L1_9BILA</name>
<dbReference type="Proteomes" id="UP000663879">
    <property type="component" value="Unassembled WGS sequence"/>
</dbReference>
<dbReference type="AlphaFoldDB" id="A0A813M2L1"/>
<dbReference type="GO" id="GO:0005737">
    <property type="term" value="C:cytoplasm"/>
    <property type="evidence" value="ECO:0007669"/>
    <property type="project" value="TreeGrafter"/>
</dbReference>
<dbReference type="InterPro" id="IPR058055">
    <property type="entry name" value="PA-PLA1"/>
</dbReference>
<dbReference type="Pfam" id="PF23463">
    <property type="entry name" value="WWE_2"/>
    <property type="match status" value="1"/>
</dbReference>
<dbReference type="PROSITE" id="PS50918">
    <property type="entry name" value="WWE"/>
    <property type="match status" value="1"/>
</dbReference>
<reference evidence="2" key="1">
    <citation type="submission" date="2021-02" db="EMBL/GenBank/DDBJ databases">
        <authorList>
            <person name="Nowell W R."/>
        </authorList>
    </citation>
    <scope>NUCLEOTIDE SEQUENCE</scope>
    <source>
        <strain evidence="2">Ploen Becks lab</strain>
    </source>
</reference>
<feature type="domain" description="WWE" evidence="1">
    <location>
        <begin position="36"/>
        <end position="132"/>
    </location>
</feature>
<dbReference type="EMBL" id="CAJNOC010000019">
    <property type="protein sequence ID" value="CAF0706642.1"/>
    <property type="molecule type" value="Genomic_DNA"/>
</dbReference>
<dbReference type="GO" id="GO:0004620">
    <property type="term" value="F:phospholipase activity"/>
    <property type="evidence" value="ECO:0007669"/>
    <property type="project" value="TreeGrafter"/>
</dbReference>